<dbReference type="Gene3D" id="3.30.420.150">
    <property type="entry name" value="Exopolyphosphatase. Domain 2"/>
    <property type="match status" value="1"/>
</dbReference>
<sequence>MRICAIDVGTNTVNSLVADLAHGRLVVLADDERFARLGQGVDRAGRLAPEAMDRVVDRLAQSLATARGLGVERVVIGATSASRDASNVGELQARVRDELGLDYAVITGADEARLSFLGALAMLPAVPRAVVFDVGGGSTEIASGARGAAPAFARSLNVGTVRLTERHGAVPPVDPGLDGSGPLAAVAADVRAALAEIPPEVWVDGPLVGTGSTAKVIAHLAGGSDVPLAQIRASRERLATLSPEAITALAPDVMTGRADVALSALVIVQTILEASGAERFVASAGGLRHGLALEAASAAP</sequence>
<dbReference type="RefSeq" id="WP_094549084.1">
    <property type="nucleotide sequence ID" value="NZ_MQWB01000001.1"/>
</dbReference>
<protein>
    <recommendedName>
        <fullName evidence="1">Ppx/GppA phosphatase N-terminal domain-containing protein</fullName>
    </recommendedName>
</protein>
<feature type="domain" description="Ppx/GppA phosphatase N-terminal" evidence="1">
    <location>
        <begin position="17"/>
        <end position="294"/>
    </location>
</feature>
<dbReference type="SUPFAM" id="SSF53067">
    <property type="entry name" value="Actin-like ATPase domain"/>
    <property type="match status" value="2"/>
</dbReference>
<dbReference type="Proteomes" id="UP000216446">
    <property type="component" value="Unassembled WGS sequence"/>
</dbReference>
<keyword evidence="3" id="KW-1185">Reference proteome</keyword>
<dbReference type="OrthoDB" id="9814545at2"/>
<dbReference type="PANTHER" id="PTHR30005:SF0">
    <property type="entry name" value="RETROGRADE REGULATION PROTEIN 2"/>
    <property type="match status" value="1"/>
</dbReference>
<reference evidence="2 3" key="1">
    <citation type="submission" date="2016-11" db="EMBL/GenBank/DDBJ databases">
        <title>Study of marine rhodopsin-containing bacteria.</title>
        <authorList>
            <person name="Yoshizawa S."/>
            <person name="Kumagai Y."/>
            <person name="Kogure K."/>
        </authorList>
    </citation>
    <scope>NUCLEOTIDE SEQUENCE [LARGE SCALE GENOMIC DNA]</scope>
    <source>
        <strain evidence="2 3">SG-29</strain>
    </source>
</reference>
<dbReference type="InParanoid" id="A0A259U0M4"/>
<dbReference type="FunCoup" id="A0A259U0M4">
    <property type="interactions" value="306"/>
</dbReference>
<dbReference type="AlphaFoldDB" id="A0A259U0M4"/>
<proteinExistence type="predicted"/>
<accession>A0A259U0M4</accession>
<dbReference type="Gene3D" id="3.30.420.40">
    <property type="match status" value="1"/>
</dbReference>
<dbReference type="Pfam" id="PF02541">
    <property type="entry name" value="Ppx-GppA"/>
    <property type="match status" value="1"/>
</dbReference>
<dbReference type="EMBL" id="MQWB01000001">
    <property type="protein sequence ID" value="OZC03573.1"/>
    <property type="molecule type" value="Genomic_DNA"/>
</dbReference>
<dbReference type="PANTHER" id="PTHR30005">
    <property type="entry name" value="EXOPOLYPHOSPHATASE"/>
    <property type="match status" value="1"/>
</dbReference>
<name>A0A259U0M4_9BACT</name>
<organism evidence="2 3">
    <name type="scientific">Rubricoccus marinus</name>
    <dbReference type="NCBI Taxonomy" id="716817"/>
    <lineage>
        <taxon>Bacteria</taxon>
        <taxon>Pseudomonadati</taxon>
        <taxon>Rhodothermota</taxon>
        <taxon>Rhodothermia</taxon>
        <taxon>Rhodothermales</taxon>
        <taxon>Rubricoccaceae</taxon>
        <taxon>Rubricoccus</taxon>
    </lineage>
</organism>
<evidence type="ECO:0000259" key="1">
    <source>
        <dbReference type="Pfam" id="PF02541"/>
    </source>
</evidence>
<comment type="caution">
    <text evidence="2">The sequence shown here is derived from an EMBL/GenBank/DDBJ whole genome shotgun (WGS) entry which is preliminary data.</text>
</comment>
<dbReference type="GO" id="GO:0016462">
    <property type="term" value="F:pyrophosphatase activity"/>
    <property type="evidence" value="ECO:0007669"/>
    <property type="project" value="TreeGrafter"/>
</dbReference>
<evidence type="ECO:0000313" key="3">
    <source>
        <dbReference type="Proteomes" id="UP000216446"/>
    </source>
</evidence>
<dbReference type="InterPro" id="IPR003695">
    <property type="entry name" value="Ppx_GppA_N"/>
</dbReference>
<evidence type="ECO:0000313" key="2">
    <source>
        <dbReference type="EMBL" id="OZC03573.1"/>
    </source>
</evidence>
<gene>
    <name evidence="2" type="ORF">BSZ36_11630</name>
</gene>
<dbReference type="CDD" id="cd24054">
    <property type="entry name" value="ASKHA_NBD_AaPPX-GppA_MtPPX2-like"/>
    <property type="match status" value="1"/>
</dbReference>
<dbReference type="InterPro" id="IPR050273">
    <property type="entry name" value="GppA/Ppx_hydrolase"/>
</dbReference>
<dbReference type="InterPro" id="IPR043129">
    <property type="entry name" value="ATPase_NBD"/>
</dbReference>